<gene>
    <name evidence="2" type="ORF">DICVIV_11841</name>
</gene>
<reference evidence="3" key="2">
    <citation type="journal article" date="2016" name="Sci. Rep.">
        <title>Dictyocaulus viviparus genome, variome and transcriptome elucidate lungworm biology and support future intervention.</title>
        <authorList>
            <person name="McNulty S.N."/>
            <person name="Strube C."/>
            <person name="Rosa B.A."/>
            <person name="Martin J.C."/>
            <person name="Tyagi R."/>
            <person name="Choi Y.J."/>
            <person name="Wang Q."/>
            <person name="Hallsworth Pepin K."/>
            <person name="Zhang X."/>
            <person name="Ozersky P."/>
            <person name="Wilson R.K."/>
            <person name="Sternberg P.W."/>
            <person name="Gasser R.B."/>
            <person name="Mitreva M."/>
        </authorList>
    </citation>
    <scope>NUCLEOTIDE SEQUENCE [LARGE SCALE GENOMIC DNA]</scope>
    <source>
        <strain evidence="3">HannoverDv2000</strain>
    </source>
</reference>
<evidence type="ECO:0000313" key="3">
    <source>
        <dbReference type="Proteomes" id="UP000053766"/>
    </source>
</evidence>
<accession>A0A0D8XEL6</accession>
<dbReference type="AlphaFoldDB" id="A0A0D8XEL6"/>
<sequence length="236" mass="27630">MFTNYRRFSEPTLAIRRGSYGNERVRSSIVEDFWFYDNIRAPQGVFEESYYSRHGNEIRSPLLRSQSVPTYPFYEEIELEEESEKWPFCPSSIGDDDHKATKASTLKNIFVRKRREARGTEQGTKAAKPKDFLFCQEYEMDLNYRLKYGFHGTTSTFKPESDEPHSSKQYVDDWKFQLLNMKSPSKHYTGDPQSSGQNEAGVDHRRSCFTRETMSNVMNKDDDSFSSETLSVTFRL</sequence>
<name>A0A0D8XEL6_DICVI</name>
<feature type="region of interest" description="Disordered" evidence="1">
    <location>
        <begin position="185"/>
        <end position="205"/>
    </location>
</feature>
<reference evidence="2 3" key="1">
    <citation type="submission" date="2013-11" db="EMBL/GenBank/DDBJ databases">
        <title>Draft genome of the bovine lungworm Dictyocaulus viviparus.</title>
        <authorList>
            <person name="Mitreva M."/>
        </authorList>
    </citation>
    <scope>NUCLEOTIDE SEQUENCE [LARGE SCALE GENOMIC DNA]</scope>
    <source>
        <strain evidence="2 3">HannoverDv2000</strain>
    </source>
</reference>
<evidence type="ECO:0000313" key="2">
    <source>
        <dbReference type="EMBL" id="KJH42172.1"/>
    </source>
</evidence>
<keyword evidence="3" id="KW-1185">Reference proteome</keyword>
<dbReference type="EMBL" id="KN716700">
    <property type="protein sequence ID" value="KJH42172.1"/>
    <property type="molecule type" value="Genomic_DNA"/>
</dbReference>
<evidence type="ECO:0000256" key="1">
    <source>
        <dbReference type="SAM" id="MobiDB-lite"/>
    </source>
</evidence>
<dbReference type="Proteomes" id="UP000053766">
    <property type="component" value="Unassembled WGS sequence"/>
</dbReference>
<proteinExistence type="predicted"/>
<organism evidence="2 3">
    <name type="scientific">Dictyocaulus viviparus</name>
    <name type="common">Bovine lungworm</name>
    <dbReference type="NCBI Taxonomy" id="29172"/>
    <lineage>
        <taxon>Eukaryota</taxon>
        <taxon>Metazoa</taxon>
        <taxon>Ecdysozoa</taxon>
        <taxon>Nematoda</taxon>
        <taxon>Chromadorea</taxon>
        <taxon>Rhabditida</taxon>
        <taxon>Rhabditina</taxon>
        <taxon>Rhabditomorpha</taxon>
        <taxon>Strongyloidea</taxon>
        <taxon>Metastrongylidae</taxon>
        <taxon>Dictyocaulus</taxon>
    </lineage>
</organism>
<protein>
    <submittedName>
        <fullName evidence="2">Uncharacterized protein</fullName>
    </submittedName>
</protein>